<dbReference type="AlphaFoldDB" id="A0A401LQJ5"/>
<evidence type="ECO:0000313" key="2">
    <source>
        <dbReference type="EMBL" id="GCB33840.1"/>
    </source>
</evidence>
<feature type="domain" description="Integrase catalytic" evidence="1">
    <location>
        <begin position="80"/>
        <end position="270"/>
    </location>
</feature>
<dbReference type="Pfam" id="PF22483">
    <property type="entry name" value="Mu-transpos_C_2"/>
    <property type="match status" value="1"/>
</dbReference>
<dbReference type="PANTHER" id="PTHR35004:SF8">
    <property type="entry name" value="TRANSPOSASE RV3428C-RELATED"/>
    <property type="match status" value="1"/>
</dbReference>
<sequence>MEEILSFDDSSLCSLFQEREKQPEEMSSRYKVLHALFPDYSKRLKKKGVIRSQLFKEYQDTHPKGYARSHFYTYYQAYLALSCPIAHLEHKDGDKLYIDYVGDKLSLIDRETGGIIPVEVFVAILPCSQLTYVEAVMSQHKEDLIHACEVSLLLYGSTPATIVPDNLKSAVTKPSRYEAELNEDFSSFAEHYGCVVMLARVRKTGDKALVEGAVKLIYRSIYTKLEGREFYDPESFNAAIRVALELHNNALLTGRNYNRREQYEEIERDCMGSLNPVRFELKQRHTATVQKNGYIRLERHYYSIPYAHIGKKVNVLYNSTVVEIY</sequence>
<accession>A0A401LQJ5</accession>
<keyword evidence="3" id="KW-1185">Reference proteome</keyword>
<protein>
    <recommendedName>
        <fullName evidence="1">Integrase catalytic domain-containing protein</fullName>
    </recommendedName>
</protein>
<gene>
    <name evidence="2" type="ORF">KGMB02408_07850</name>
</gene>
<dbReference type="Proteomes" id="UP000288079">
    <property type="component" value="Unassembled WGS sequence"/>
</dbReference>
<evidence type="ECO:0000259" key="1">
    <source>
        <dbReference type="PROSITE" id="PS50994"/>
    </source>
</evidence>
<evidence type="ECO:0000313" key="3">
    <source>
        <dbReference type="Proteomes" id="UP000288079"/>
    </source>
</evidence>
<dbReference type="RefSeq" id="WP_235016704.1">
    <property type="nucleotide sequence ID" value="NZ_BHWB01000002.1"/>
</dbReference>
<comment type="caution">
    <text evidence="2">The sequence shown here is derived from an EMBL/GenBank/DDBJ whole genome shotgun (WGS) entry which is preliminary data.</text>
</comment>
<dbReference type="PROSITE" id="PS50994">
    <property type="entry name" value="INTEGRASE"/>
    <property type="match status" value="1"/>
</dbReference>
<dbReference type="PANTHER" id="PTHR35004">
    <property type="entry name" value="TRANSPOSASE RV3428C-RELATED"/>
    <property type="match status" value="1"/>
</dbReference>
<dbReference type="EMBL" id="BHWB01000002">
    <property type="protein sequence ID" value="GCB33840.1"/>
    <property type="molecule type" value="Genomic_DNA"/>
</dbReference>
<name>A0A401LQJ5_9BACE</name>
<dbReference type="InterPro" id="IPR054353">
    <property type="entry name" value="IstA-like_C"/>
</dbReference>
<reference evidence="2 3" key="1">
    <citation type="submission" date="2018-10" db="EMBL/GenBank/DDBJ databases">
        <title>Draft Genome Sequence of Bacteroides sp. KCTC 15687.</title>
        <authorList>
            <person name="Yu S.Y."/>
            <person name="Kim J.S."/>
            <person name="Oh B.S."/>
            <person name="Park S.H."/>
            <person name="Kang S.W."/>
            <person name="Park J.E."/>
            <person name="Choi S.H."/>
            <person name="Han K.I."/>
            <person name="Lee K.C."/>
            <person name="Eom M.K."/>
            <person name="Suh M.K."/>
            <person name="Lee D.H."/>
            <person name="Yoon H."/>
            <person name="Kim B."/>
            <person name="Yang S.J."/>
            <person name="Lee J.S."/>
            <person name="Lee J.H."/>
        </authorList>
    </citation>
    <scope>NUCLEOTIDE SEQUENCE [LARGE SCALE GENOMIC DNA]</scope>
    <source>
        <strain evidence="2 3">KCTC 15687</strain>
    </source>
</reference>
<dbReference type="GO" id="GO:0015074">
    <property type="term" value="P:DNA integration"/>
    <property type="evidence" value="ECO:0007669"/>
    <property type="project" value="InterPro"/>
</dbReference>
<proteinExistence type="predicted"/>
<dbReference type="InterPro" id="IPR001584">
    <property type="entry name" value="Integrase_cat-core"/>
</dbReference>
<organism evidence="2 3">
    <name type="scientific">Bacteroides faecalis</name>
    <dbReference type="NCBI Taxonomy" id="2447885"/>
    <lineage>
        <taxon>Bacteria</taxon>
        <taxon>Pseudomonadati</taxon>
        <taxon>Bacteroidota</taxon>
        <taxon>Bacteroidia</taxon>
        <taxon>Bacteroidales</taxon>
        <taxon>Bacteroidaceae</taxon>
        <taxon>Bacteroides</taxon>
    </lineage>
</organism>